<evidence type="ECO:0000313" key="1">
    <source>
        <dbReference type="EMBL" id="KAJ1936033.1"/>
    </source>
</evidence>
<accession>A0ACC1J3K9</accession>
<dbReference type="EMBL" id="JANBPW010004027">
    <property type="protein sequence ID" value="KAJ1936033.1"/>
    <property type="molecule type" value="Genomic_DNA"/>
</dbReference>
<keyword evidence="2" id="KW-1185">Reference proteome</keyword>
<proteinExistence type="predicted"/>
<reference evidence="1" key="1">
    <citation type="submission" date="2022-07" db="EMBL/GenBank/DDBJ databases">
        <title>Phylogenomic reconstructions and comparative analyses of Kickxellomycotina fungi.</title>
        <authorList>
            <person name="Reynolds N.K."/>
            <person name="Stajich J.E."/>
            <person name="Barry K."/>
            <person name="Grigoriev I.V."/>
            <person name="Crous P."/>
            <person name="Smith M.E."/>
        </authorList>
    </citation>
    <scope>NUCLEOTIDE SEQUENCE</scope>
    <source>
        <strain evidence="1">NRRL 5244</strain>
    </source>
</reference>
<name>A0ACC1J3K9_9FUNG</name>
<evidence type="ECO:0000313" key="2">
    <source>
        <dbReference type="Proteomes" id="UP001150603"/>
    </source>
</evidence>
<organism evidence="1 2">
    <name type="scientific">Linderina macrospora</name>
    <dbReference type="NCBI Taxonomy" id="4868"/>
    <lineage>
        <taxon>Eukaryota</taxon>
        <taxon>Fungi</taxon>
        <taxon>Fungi incertae sedis</taxon>
        <taxon>Zoopagomycota</taxon>
        <taxon>Kickxellomycotina</taxon>
        <taxon>Kickxellomycetes</taxon>
        <taxon>Kickxellales</taxon>
        <taxon>Kickxellaceae</taxon>
        <taxon>Linderina</taxon>
    </lineage>
</organism>
<feature type="non-terminal residue" evidence="1">
    <location>
        <position position="355"/>
    </location>
</feature>
<comment type="caution">
    <text evidence="1">The sequence shown here is derived from an EMBL/GenBank/DDBJ whole genome shotgun (WGS) entry which is preliminary data.</text>
</comment>
<protein>
    <submittedName>
        <fullName evidence="1">Uncharacterized protein</fullName>
    </submittedName>
</protein>
<sequence length="355" mass="37975">MKSAQTKRSSSIFTPRPKSASRNTSAHTSRAASPIARSPRSPAPVQAHSWQLSPPRVTSWVPENGSYMAVAKPAKGQKSLVKANGDQPIKDRYIVVLAIPYGQTVAFQGIVDVCVLSGSATVCEHTVVPGSGWVRTYSPSSHPLLTIESNKLEDGTASFKFGAIDSDVDQVKALWEGAMGESSAVRASVIALRLVHCGMESIGTAAPPFRNLFKLASYSERKLDSLPKRAPKRKLALAADSPAVSKLKRSGSETSIAQSETATVDTGGYDSDESTVEEQLNETDESAAIEEELRSAIGLPNFYPVAFLTPDLQLLQTPRDWHETLDLVGAAVPQLNEEFHPISPVIVVAGGQNQG</sequence>
<gene>
    <name evidence="1" type="ORF">FBU59_005188</name>
</gene>
<dbReference type="Proteomes" id="UP001150603">
    <property type="component" value="Unassembled WGS sequence"/>
</dbReference>